<dbReference type="RefSeq" id="WP_279251648.1">
    <property type="nucleotide sequence ID" value="NZ_SHNP01000001.1"/>
</dbReference>
<name>A0ABT3STP2_9GAMM</name>
<proteinExistence type="predicted"/>
<dbReference type="InterPro" id="IPR011041">
    <property type="entry name" value="Quinoprot_gluc/sorb_DH_b-prop"/>
</dbReference>
<comment type="caution">
    <text evidence="7">The sequence shown here is derived from an EMBL/GenBank/DDBJ whole genome shotgun (WGS) entry which is preliminary data.</text>
</comment>
<evidence type="ECO:0000313" key="7">
    <source>
        <dbReference type="EMBL" id="MCX2972659.1"/>
    </source>
</evidence>
<dbReference type="InterPro" id="IPR036909">
    <property type="entry name" value="Cyt_c-like_dom_sf"/>
</dbReference>
<dbReference type="Pfam" id="PF22807">
    <property type="entry name" value="TrAA12"/>
    <property type="match status" value="1"/>
</dbReference>
<dbReference type="PANTHER" id="PTHR33546">
    <property type="entry name" value="LARGE, MULTIFUNCTIONAL SECRETED PROTEIN-RELATED"/>
    <property type="match status" value="1"/>
</dbReference>
<protein>
    <submittedName>
        <fullName evidence="7">Oxidoreductase</fullName>
    </submittedName>
</protein>
<dbReference type="InterPro" id="IPR054539">
    <property type="entry name" value="Beta-prop_PDH"/>
</dbReference>
<dbReference type="Gene3D" id="1.10.760.10">
    <property type="entry name" value="Cytochrome c-like domain"/>
    <property type="match status" value="1"/>
</dbReference>
<dbReference type="Proteomes" id="UP001143307">
    <property type="component" value="Unassembled WGS sequence"/>
</dbReference>
<dbReference type="Gene3D" id="2.120.10.30">
    <property type="entry name" value="TolB, C-terminal domain"/>
    <property type="match status" value="1"/>
</dbReference>
<keyword evidence="2 4" id="KW-0479">Metal-binding</keyword>
<dbReference type="InterPro" id="IPR009056">
    <property type="entry name" value="Cyt_c-like_dom"/>
</dbReference>
<evidence type="ECO:0000256" key="5">
    <source>
        <dbReference type="SAM" id="MobiDB-lite"/>
    </source>
</evidence>
<gene>
    <name evidence="7" type="ORF">EYC87_03540</name>
</gene>
<organism evidence="7 8">
    <name type="scientific">Candidatus Seongchinamella marina</name>
    <dbReference type="NCBI Taxonomy" id="2518990"/>
    <lineage>
        <taxon>Bacteria</taxon>
        <taxon>Pseudomonadati</taxon>
        <taxon>Pseudomonadota</taxon>
        <taxon>Gammaproteobacteria</taxon>
        <taxon>Cellvibrionales</taxon>
        <taxon>Halieaceae</taxon>
        <taxon>Seongchinamella</taxon>
    </lineage>
</organism>
<dbReference type="EMBL" id="SHNP01000001">
    <property type="protein sequence ID" value="MCX2972659.1"/>
    <property type="molecule type" value="Genomic_DNA"/>
</dbReference>
<sequence length="504" mass="55063">MKKLAYALLVLILLLGAPLALLVNSGVISASSLKMIANTQFGIGVESPSIDESGNNGIYQLPPGFTLQVYADDVPKARFLRFTPLGDLLVSRPHKGDVILLREDKNGDGRHDGLETVVDGLNRPQGIDFHQGWLYIAEREQVGRVRFDKGRAIGDYESIITGLTGDGNHWSKTLRFGPDGKLYLAQGSTCNVCVEEDERRATMMRFNPDGSGGEIFATGLRNSVGFDWSPWDNGLYATDNGRDLLGDDFPVCELNLVEEGNFYGWPYFNDNNVPDPDMGPDPQAANRTPTSPAHGFKAHNAPLGMTFVETSTWKGDFERVALVALHGSWNRSSPDGYKVVSLHFTNSGIEERDFLSGFNQDGDILGRPVDVLQGPDAAVYVSDDYAGAVYRISQEVSGLQGNIAGRSVNKLDEQAPPWLATSNLTAMATEGAQLYQHYNCASCHESIGTTVSLKGLNERLGYNAVIESLREARAPMPLFPLTELQQKQIAVYLLQPEDISDSGQ</sequence>
<accession>A0ABT3STP2</accession>
<keyword evidence="3 4" id="KW-0408">Iron</keyword>
<dbReference type="SUPFAM" id="SSF46626">
    <property type="entry name" value="Cytochrome c"/>
    <property type="match status" value="1"/>
</dbReference>
<evidence type="ECO:0000313" key="8">
    <source>
        <dbReference type="Proteomes" id="UP001143307"/>
    </source>
</evidence>
<dbReference type="PANTHER" id="PTHR33546:SF1">
    <property type="entry name" value="LARGE, MULTIFUNCTIONAL SECRETED PROTEIN"/>
    <property type="match status" value="1"/>
</dbReference>
<reference evidence="7" key="1">
    <citation type="submission" date="2019-02" db="EMBL/GenBank/DDBJ databases">
        <authorList>
            <person name="Li S.-H."/>
        </authorList>
    </citation>
    <scope>NUCLEOTIDE SEQUENCE</scope>
    <source>
        <strain evidence="7">IMCC8485</strain>
    </source>
</reference>
<dbReference type="InterPro" id="IPR011042">
    <property type="entry name" value="6-blade_b-propeller_TolB-like"/>
</dbReference>
<evidence type="ECO:0000256" key="3">
    <source>
        <dbReference type="ARBA" id="ARBA00023004"/>
    </source>
</evidence>
<keyword evidence="8" id="KW-1185">Reference proteome</keyword>
<evidence type="ECO:0000256" key="4">
    <source>
        <dbReference type="PROSITE-ProRule" id="PRU00433"/>
    </source>
</evidence>
<feature type="domain" description="Cytochrome c" evidence="6">
    <location>
        <begin position="426"/>
        <end position="497"/>
    </location>
</feature>
<evidence type="ECO:0000256" key="1">
    <source>
        <dbReference type="ARBA" id="ARBA00022617"/>
    </source>
</evidence>
<evidence type="ECO:0000256" key="2">
    <source>
        <dbReference type="ARBA" id="ARBA00022723"/>
    </source>
</evidence>
<dbReference type="SUPFAM" id="SSF50952">
    <property type="entry name" value="Soluble quinoprotein glucose dehydrogenase"/>
    <property type="match status" value="1"/>
</dbReference>
<evidence type="ECO:0000259" key="6">
    <source>
        <dbReference type="PROSITE" id="PS51007"/>
    </source>
</evidence>
<feature type="region of interest" description="Disordered" evidence="5">
    <location>
        <begin position="273"/>
        <end position="293"/>
    </location>
</feature>
<keyword evidence="1 4" id="KW-0349">Heme</keyword>
<dbReference type="PROSITE" id="PS51007">
    <property type="entry name" value="CYTC"/>
    <property type="match status" value="1"/>
</dbReference>